<sequence>MKKLIKWLLIVISVLAMIFLLLRLGFKIVYTIKPELGYSFVEDKAPKVKSIQSYGADRQYVSIGLDRNHITGDVGMTQNYFVTASYKYRVDAKANKLKIDKGESVIITTYDLNTSNFKKKTFDLLPILLKDGINHQIIDLTAITYEGKDYLELTYYTTDLKADTIWYDMESERVESAKSTDYQIVYELFGKEYDKLDFSSKIRSDYGIFIGKLNLNNAYQKAKNLENTNLALELPKVAENLSNGEALYGRPAQVNTEEWFNTALHWFAPKGQEIMEIYAKDLETGEKTQIKSYADFKEWKKQHPSND</sequence>
<protein>
    <submittedName>
        <fullName evidence="1">Uncharacterized protein</fullName>
    </submittedName>
</protein>
<dbReference type="Proteomes" id="UP000462658">
    <property type="component" value="Unassembled WGS sequence"/>
</dbReference>
<name>A0A6L6LFE1_STRPA</name>
<organism evidence="1 2">
    <name type="scientific">Streptococcus parasanguinis</name>
    <dbReference type="NCBI Taxonomy" id="1318"/>
    <lineage>
        <taxon>Bacteria</taxon>
        <taxon>Bacillati</taxon>
        <taxon>Bacillota</taxon>
        <taxon>Bacilli</taxon>
        <taxon>Lactobacillales</taxon>
        <taxon>Streptococcaceae</taxon>
        <taxon>Streptococcus</taxon>
    </lineage>
</organism>
<gene>
    <name evidence="1" type="ORF">GMC80_09860</name>
</gene>
<accession>A0A6L6LFE1</accession>
<evidence type="ECO:0000313" key="2">
    <source>
        <dbReference type="Proteomes" id="UP000462658"/>
    </source>
</evidence>
<reference evidence="1 2" key="1">
    <citation type="journal article" date="2019" name="Nat. Med.">
        <title>A library of human gut bacterial isolates paired with longitudinal multiomics data enables mechanistic microbiome research.</title>
        <authorList>
            <person name="Poyet M."/>
            <person name="Groussin M."/>
            <person name="Gibbons S.M."/>
            <person name="Avila-Pacheco J."/>
            <person name="Jiang X."/>
            <person name="Kearney S.M."/>
            <person name="Perrotta A.R."/>
            <person name="Berdy B."/>
            <person name="Zhao S."/>
            <person name="Lieberman T.D."/>
            <person name="Swanson P.K."/>
            <person name="Smith M."/>
            <person name="Roesemann S."/>
            <person name="Alexander J.E."/>
            <person name="Rich S.A."/>
            <person name="Livny J."/>
            <person name="Vlamakis H."/>
            <person name="Clish C."/>
            <person name="Bullock K."/>
            <person name="Deik A."/>
            <person name="Scott J."/>
            <person name="Pierce K.A."/>
            <person name="Xavier R.J."/>
            <person name="Alm E.J."/>
        </authorList>
    </citation>
    <scope>NUCLEOTIDE SEQUENCE [LARGE SCALE GENOMIC DNA]</scope>
    <source>
        <strain evidence="1 2">BIOML-A10</strain>
    </source>
</reference>
<proteinExistence type="predicted"/>
<comment type="caution">
    <text evidence="1">The sequence shown here is derived from an EMBL/GenBank/DDBJ whole genome shotgun (WGS) entry which is preliminary data.</text>
</comment>
<dbReference type="AlphaFoldDB" id="A0A6L6LFE1"/>
<dbReference type="RefSeq" id="WP_049474206.1">
    <property type="nucleotide sequence ID" value="NZ_JVCY01000031.1"/>
</dbReference>
<dbReference type="EMBL" id="WMZA01000004">
    <property type="protein sequence ID" value="MTR63611.1"/>
    <property type="molecule type" value="Genomic_DNA"/>
</dbReference>
<evidence type="ECO:0000313" key="1">
    <source>
        <dbReference type="EMBL" id="MTR63611.1"/>
    </source>
</evidence>